<dbReference type="InterPro" id="IPR009057">
    <property type="entry name" value="Homeodomain-like_sf"/>
</dbReference>
<dbReference type="WBParaSite" id="jg14462">
    <property type="protein sequence ID" value="jg14462"/>
    <property type="gene ID" value="jg14462"/>
</dbReference>
<dbReference type="Gene3D" id="1.10.10.60">
    <property type="entry name" value="Homeodomain-like"/>
    <property type="match status" value="2"/>
</dbReference>
<dbReference type="PANTHER" id="PTHR19303:SF73">
    <property type="entry name" value="PROTEIN PDC2"/>
    <property type="match status" value="1"/>
</dbReference>
<reference evidence="5" key="1">
    <citation type="submission" date="2022-11" db="UniProtKB">
        <authorList>
            <consortium name="WormBaseParasite"/>
        </authorList>
    </citation>
    <scope>IDENTIFICATION</scope>
</reference>
<evidence type="ECO:0000313" key="4">
    <source>
        <dbReference type="Proteomes" id="UP000887574"/>
    </source>
</evidence>
<protein>
    <submittedName>
        <fullName evidence="5">HTH CENPB-type domain-containing protein</fullName>
    </submittedName>
</protein>
<sequence length="185" mass="21312">MMLTFGYFLFTFLRIYYGYGIKEKASSHSIDLKRQIIAEKDKGQNSTELGKKFKLQPSTVRSILGDRAAILRAIDRSGEAKRTRLYPVKHDDLEEAILRWFKAARSENVEMSGPLLQEKARKLAKELANQLRKGLGPRPLNEEQAKLDLEASMLELCDKMDDLMAKERMKNLKQNNITDYFVVNP</sequence>
<dbReference type="PANTHER" id="PTHR19303">
    <property type="entry name" value="TRANSPOSON"/>
    <property type="match status" value="1"/>
</dbReference>
<dbReference type="InterPro" id="IPR050863">
    <property type="entry name" value="CenT-Element_Derived"/>
</dbReference>
<dbReference type="GO" id="GO:0003677">
    <property type="term" value="F:DNA binding"/>
    <property type="evidence" value="ECO:0007669"/>
    <property type="project" value="UniProtKB-KW"/>
</dbReference>
<organism evidence="4 5">
    <name type="scientific">Ditylenchus dipsaci</name>
    <dbReference type="NCBI Taxonomy" id="166011"/>
    <lineage>
        <taxon>Eukaryota</taxon>
        <taxon>Metazoa</taxon>
        <taxon>Ecdysozoa</taxon>
        <taxon>Nematoda</taxon>
        <taxon>Chromadorea</taxon>
        <taxon>Rhabditida</taxon>
        <taxon>Tylenchina</taxon>
        <taxon>Tylenchomorpha</taxon>
        <taxon>Sphaerularioidea</taxon>
        <taxon>Anguinidae</taxon>
        <taxon>Anguininae</taxon>
        <taxon>Ditylenchus</taxon>
    </lineage>
</organism>
<dbReference type="Proteomes" id="UP000887574">
    <property type="component" value="Unplaced"/>
</dbReference>
<evidence type="ECO:0000259" key="3">
    <source>
        <dbReference type="Pfam" id="PF03221"/>
    </source>
</evidence>
<dbReference type="InterPro" id="IPR006600">
    <property type="entry name" value="HTH_CenpB_DNA-bd_dom"/>
</dbReference>
<name>A0A915D165_9BILA</name>
<accession>A0A915D165</accession>
<evidence type="ECO:0000256" key="2">
    <source>
        <dbReference type="ARBA" id="ARBA00023125"/>
    </source>
</evidence>
<keyword evidence="2" id="KW-0238">DNA-binding</keyword>
<evidence type="ECO:0000256" key="1">
    <source>
        <dbReference type="ARBA" id="ARBA00004123"/>
    </source>
</evidence>
<dbReference type="AlphaFoldDB" id="A0A915D165"/>
<feature type="domain" description="HTH CENPB-type" evidence="3">
    <location>
        <begin position="91"/>
        <end position="126"/>
    </location>
</feature>
<dbReference type="GO" id="GO:0005634">
    <property type="term" value="C:nucleus"/>
    <property type="evidence" value="ECO:0007669"/>
    <property type="project" value="UniProtKB-SubCell"/>
</dbReference>
<keyword evidence="4" id="KW-1185">Reference proteome</keyword>
<dbReference type="Pfam" id="PF03221">
    <property type="entry name" value="HTH_Tnp_Tc5"/>
    <property type="match status" value="1"/>
</dbReference>
<comment type="subcellular location">
    <subcellularLocation>
        <location evidence="1">Nucleus</location>
    </subcellularLocation>
</comment>
<dbReference type="SUPFAM" id="SSF46689">
    <property type="entry name" value="Homeodomain-like"/>
    <property type="match status" value="1"/>
</dbReference>
<evidence type="ECO:0000313" key="5">
    <source>
        <dbReference type="WBParaSite" id="jg14462"/>
    </source>
</evidence>
<proteinExistence type="predicted"/>